<feature type="transmembrane region" description="Helical" evidence="1">
    <location>
        <begin position="245"/>
        <end position="265"/>
    </location>
</feature>
<feature type="transmembrane region" description="Helical" evidence="1">
    <location>
        <begin position="430"/>
        <end position="450"/>
    </location>
</feature>
<feature type="transmembrane region" description="Helical" evidence="1">
    <location>
        <begin position="301"/>
        <end position="322"/>
    </location>
</feature>
<dbReference type="Pfam" id="PF22085">
    <property type="entry name" value="NorB_cytochrome_c-like"/>
    <property type="match status" value="1"/>
</dbReference>
<protein>
    <recommendedName>
        <fullName evidence="2">Nitric oxide reductase subunit B cytochrome c-like domain-containing protein</fullName>
    </recommendedName>
</protein>
<dbReference type="RefSeq" id="WP_215219486.1">
    <property type="nucleotide sequence ID" value="NZ_OU015430.1"/>
</dbReference>
<gene>
    <name evidence="3" type="ORF">LYB30171_00484</name>
</gene>
<dbReference type="PANTHER" id="PTHR10422:SF38">
    <property type="entry name" value="CYTOCHROME B SUBUNIT OF NITRIC OXIDE REDUCTASE"/>
    <property type="match status" value="1"/>
</dbReference>
<evidence type="ECO:0000313" key="3">
    <source>
        <dbReference type="EMBL" id="CAG4969396.1"/>
    </source>
</evidence>
<accession>A0ABM8UCZ2</accession>
<reference evidence="3 4" key="1">
    <citation type="submission" date="2021-04" db="EMBL/GenBank/DDBJ databases">
        <authorList>
            <person name="Rodrigo-Torres L."/>
            <person name="Arahal R. D."/>
            <person name="Lucena T."/>
        </authorList>
    </citation>
    <scope>NUCLEOTIDE SEQUENCE [LARGE SCALE GENOMIC DNA]</scope>
    <source>
        <strain evidence="3 4">CECT 30171</strain>
    </source>
</reference>
<dbReference type="InterPro" id="IPR000883">
    <property type="entry name" value="Cyt_C_Oxase_1"/>
</dbReference>
<keyword evidence="4" id="KW-1185">Reference proteome</keyword>
<organism evidence="3 4">
    <name type="scientific">Novilysobacter luteus</name>
    <dbReference type="NCBI Taxonomy" id="2822368"/>
    <lineage>
        <taxon>Bacteria</taxon>
        <taxon>Pseudomonadati</taxon>
        <taxon>Pseudomonadota</taxon>
        <taxon>Gammaproteobacteria</taxon>
        <taxon>Lysobacterales</taxon>
        <taxon>Lysobacteraceae</taxon>
        <taxon>Novilysobacter</taxon>
    </lineage>
</organism>
<dbReference type="Pfam" id="PF00115">
    <property type="entry name" value="COX1"/>
    <property type="match status" value="1"/>
</dbReference>
<feature type="transmembrane region" description="Helical" evidence="1">
    <location>
        <begin position="351"/>
        <end position="370"/>
    </location>
</feature>
<sequence length="782" mass="87304">MSSTRKLWIALAILLVSSFAVLLWSGSEIFRAAPPVPERVVTEQGDVIYTKDDIQRGRQVWQSIGGMQLGSIWGHGGYVAPDWSADWLHREAVGVLDLWARADGGAATYAQLPGEERAQLQGRLQEMMRANTYDPSTQTVTLSRDRALAISNVAAHYESLFGNDPATAELREAYAMKNDTIPDADHRRALTAFFWWTAWAAATERPLAEGETLAPEQAGVQPHRVTYTNNWPSEPLIGNRPPPSMWVWSAFSVLFLILGIAVLGWHHAVTHGRGEEEHTIPARDPFAALRITPSMRATAKYFWLVLALFLTQILLGAITAHYQVEGQEAYGFALSDVLPYSITRTWHTQLAVLWIAVAWLGTGLYIAPALSGHEPKFQRFGVNFLFISLIVIVVGSFAGQWFAVMQKMGLENNFWFGHQGWEYADMGRFWQWYLFIGLLLWLTLVGRSLWPILRGDRGADGKASESRHIVALLFLSTVCIGLFFASALMWGEHTHISEVEYWRWWLVHLWVEGFFEVFATAVMALIFTRLGLLKTSTATIAVLFATIVFMAGGVLGTLHHLYFVGTPTSVVALGASFSALEVVPLAYIGFEAYHTYKLGKATPWMVRYKWPIMFFLSVSFWNLIGAGLFGFLINPPLSLYFMQGLNLTPLHGHTALFGVYGMLGIALVLFCMRGLRGQMVWNTGALKLSFWALNIGLALMAALTLLPLGTMQLLAAIEHGYAYARSAEFMQQPIVDLLVWMRVPGDTIFSVGAVALAWFVLRLWIAPRRAEVGDAVVETRDH</sequence>
<evidence type="ECO:0000256" key="1">
    <source>
        <dbReference type="SAM" id="Phobius"/>
    </source>
</evidence>
<name>A0ABM8UCZ2_9GAMM</name>
<dbReference type="InterPro" id="IPR036927">
    <property type="entry name" value="Cyt_c_oxase-like_su1_sf"/>
</dbReference>
<dbReference type="InterPro" id="IPR054309">
    <property type="entry name" value="NorB_cytochrome_c-like"/>
</dbReference>
<dbReference type="PANTHER" id="PTHR10422">
    <property type="entry name" value="CYTOCHROME C OXIDASE SUBUNIT 1"/>
    <property type="match status" value="1"/>
</dbReference>
<feature type="transmembrane region" description="Helical" evidence="1">
    <location>
        <begin position="540"/>
        <end position="563"/>
    </location>
</feature>
<feature type="transmembrane region" description="Helical" evidence="1">
    <location>
        <begin position="610"/>
        <end position="633"/>
    </location>
</feature>
<dbReference type="Gene3D" id="1.20.210.10">
    <property type="entry name" value="Cytochrome c oxidase-like, subunit I domain"/>
    <property type="match status" value="1"/>
</dbReference>
<feature type="transmembrane region" description="Helical" evidence="1">
    <location>
        <begin position="502"/>
        <end position="528"/>
    </location>
</feature>
<proteinExistence type="predicted"/>
<keyword evidence="1" id="KW-1133">Transmembrane helix</keyword>
<keyword evidence="1" id="KW-0812">Transmembrane</keyword>
<feature type="domain" description="Nitric oxide reductase subunit B cytochrome c-like" evidence="2">
    <location>
        <begin position="37"/>
        <end position="232"/>
    </location>
</feature>
<feature type="transmembrane region" description="Helical" evidence="1">
    <location>
        <begin position="382"/>
        <end position="403"/>
    </location>
</feature>
<evidence type="ECO:0000313" key="4">
    <source>
        <dbReference type="Proteomes" id="UP000680116"/>
    </source>
</evidence>
<dbReference type="EMBL" id="OU015430">
    <property type="protein sequence ID" value="CAG4969396.1"/>
    <property type="molecule type" value="Genomic_DNA"/>
</dbReference>
<feature type="transmembrane region" description="Helical" evidence="1">
    <location>
        <begin position="747"/>
        <end position="765"/>
    </location>
</feature>
<feature type="transmembrane region" description="Helical" evidence="1">
    <location>
        <begin position="653"/>
        <end position="672"/>
    </location>
</feature>
<dbReference type="Proteomes" id="UP000680116">
    <property type="component" value="Chromosome"/>
</dbReference>
<feature type="transmembrane region" description="Helical" evidence="1">
    <location>
        <begin position="684"/>
        <end position="706"/>
    </location>
</feature>
<feature type="transmembrane region" description="Helical" evidence="1">
    <location>
        <begin position="470"/>
        <end position="490"/>
    </location>
</feature>
<evidence type="ECO:0000259" key="2">
    <source>
        <dbReference type="Pfam" id="PF22085"/>
    </source>
</evidence>
<dbReference type="SUPFAM" id="SSF81442">
    <property type="entry name" value="Cytochrome c oxidase subunit I-like"/>
    <property type="match status" value="1"/>
</dbReference>
<keyword evidence="1" id="KW-0472">Membrane</keyword>
<feature type="transmembrane region" description="Helical" evidence="1">
    <location>
        <begin position="569"/>
        <end position="590"/>
    </location>
</feature>